<comment type="similarity">
    <text evidence="2">Belongs to the 5'-nucleotidase family.</text>
</comment>
<dbReference type="CDD" id="cd00845">
    <property type="entry name" value="MPP_UshA_N_like"/>
    <property type="match status" value="1"/>
</dbReference>
<dbReference type="PANTHER" id="PTHR11575">
    <property type="entry name" value="5'-NUCLEOTIDASE-RELATED"/>
    <property type="match status" value="1"/>
</dbReference>
<organism evidence="6 7">
    <name type="scientific">Sporosarcina koreensis</name>
    <dbReference type="NCBI Taxonomy" id="334735"/>
    <lineage>
        <taxon>Bacteria</taxon>
        <taxon>Bacillati</taxon>
        <taxon>Bacillota</taxon>
        <taxon>Bacilli</taxon>
        <taxon>Bacillales</taxon>
        <taxon>Caryophanaceae</taxon>
        <taxon>Sporosarcina</taxon>
    </lineage>
</organism>
<keyword evidence="1" id="KW-0732">Signal</keyword>
<dbReference type="InterPro" id="IPR004843">
    <property type="entry name" value="Calcineurin-like_PHP"/>
</dbReference>
<evidence type="ECO:0000259" key="5">
    <source>
        <dbReference type="Pfam" id="PF02872"/>
    </source>
</evidence>
<evidence type="ECO:0000256" key="3">
    <source>
        <dbReference type="SAM" id="Phobius"/>
    </source>
</evidence>
<feature type="domain" description="Calcineurin-like phosphoesterase" evidence="4">
    <location>
        <begin position="1"/>
        <end position="239"/>
    </location>
</feature>
<sequence length="617" mass="68130">MTILFTHDLHDNFLPFEVEREQRKMTVGGYARLSSAIQEQREKDPDAIVVDAGDFAMGTLFQTIFTSHGPGLTMLGQMGYDVTTLGNHEFDFRADGLAKSLFAAKDSGVRLPSIVASNIEYPRDEDGNIDAGVQALKEAMDGYGVKEYVVLERKGIKIGVFGLMGEEAAGNAPMSGVTFHDAIESAKSTVDLLRDKEGVDLVIALSHSGTATDPAKSEDERIAKKVSGIDVIISGHSHTTLTEPIIVGDTVIGSAGEYGEHLGILSISRDREGKWAVIHYELRKIDDSLPADPMISNKIDAYKQAIQEDYFHRFGMEFDEVLATSPFDFTPFIELGVEQREEPIGNLIGDAFIHTIRELEGSAYKPIAAAVVPYGNIRDSFSKGAITVSQVFKVNSLGVGPDGVSGYPLLDIYLTGKELKTVAEVDASITPIMNEVQLYIAGLSYTFNTNRFIFNKVTDIHFQSFDGTKEEIDDEKLYRVVGGLYSVQMLPYVNEKSFGILSVVPKDEYGSPVTNFEDRIIYMKDQQEVKEWYAIANYFKSFEKMDGVAQVPAYYEHAKDRKIVVHDANILAVLKKPNGIILTVYAIMLTFIGMFALVIAIMLKKRKRNAGKATVPL</sequence>
<proteinExistence type="inferred from homology"/>
<dbReference type="RefSeq" id="WP_381442952.1">
    <property type="nucleotide sequence ID" value="NZ_JBHSNP010000010.1"/>
</dbReference>
<reference evidence="7" key="1">
    <citation type="journal article" date="2019" name="Int. J. Syst. Evol. Microbiol.">
        <title>The Global Catalogue of Microorganisms (GCM) 10K type strain sequencing project: providing services to taxonomists for standard genome sequencing and annotation.</title>
        <authorList>
            <consortium name="The Broad Institute Genomics Platform"/>
            <consortium name="The Broad Institute Genome Sequencing Center for Infectious Disease"/>
            <person name="Wu L."/>
            <person name="Ma J."/>
        </authorList>
    </citation>
    <scope>NUCLEOTIDE SEQUENCE [LARGE SCALE GENOMIC DNA]</scope>
    <source>
        <strain evidence="7">KACC 11299</strain>
    </source>
</reference>
<keyword evidence="7" id="KW-1185">Reference proteome</keyword>
<evidence type="ECO:0000313" key="7">
    <source>
        <dbReference type="Proteomes" id="UP001596071"/>
    </source>
</evidence>
<dbReference type="SUPFAM" id="SSF56300">
    <property type="entry name" value="Metallo-dependent phosphatases"/>
    <property type="match status" value="1"/>
</dbReference>
<keyword evidence="3" id="KW-0472">Membrane</keyword>
<feature type="domain" description="5'-Nucleotidase C-terminal" evidence="5">
    <location>
        <begin position="337"/>
        <end position="485"/>
    </location>
</feature>
<dbReference type="InterPro" id="IPR006146">
    <property type="entry name" value="5'-Nucleotdase_CS"/>
</dbReference>
<dbReference type="InterPro" id="IPR029052">
    <property type="entry name" value="Metallo-depent_PP-like"/>
</dbReference>
<dbReference type="Proteomes" id="UP001596071">
    <property type="component" value="Unassembled WGS sequence"/>
</dbReference>
<dbReference type="SUPFAM" id="SSF55816">
    <property type="entry name" value="5'-nucleotidase (syn. UDP-sugar hydrolase), C-terminal domain"/>
    <property type="match status" value="1"/>
</dbReference>
<dbReference type="InterPro" id="IPR006179">
    <property type="entry name" value="5_nucleotidase/apyrase"/>
</dbReference>
<dbReference type="PANTHER" id="PTHR11575:SF24">
    <property type="entry name" value="5'-NUCLEOTIDASE"/>
    <property type="match status" value="1"/>
</dbReference>
<comment type="caution">
    <text evidence="6">The sequence shown here is derived from an EMBL/GenBank/DDBJ whole genome shotgun (WGS) entry which is preliminary data.</text>
</comment>
<evidence type="ECO:0000256" key="1">
    <source>
        <dbReference type="ARBA" id="ARBA00022729"/>
    </source>
</evidence>
<dbReference type="PROSITE" id="PS00786">
    <property type="entry name" value="5_NUCLEOTIDASE_2"/>
    <property type="match status" value="1"/>
</dbReference>
<dbReference type="Gene3D" id="3.90.780.10">
    <property type="entry name" value="5'-Nucleotidase, C-terminal domain"/>
    <property type="match status" value="1"/>
</dbReference>
<keyword evidence="3" id="KW-1133">Transmembrane helix</keyword>
<evidence type="ECO:0000313" key="6">
    <source>
        <dbReference type="EMBL" id="MFC5602759.1"/>
    </source>
</evidence>
<dbReference type="EMBL" id="JBHSNP010000010">
    <property type="protein sequence ID" value="MFC5602759.1"/>
    <property type="molecule type" value="Genomic_DNA"/>
</dbReference>
<accession>A0ABW0TUR0</accession>
<dbReference type="Gene3D" id="3.60.21.10">
    <property type="match status" value="1"/>
</dbReference>
<name>A0ABW0TUR0_9BACL</name>
<keyword evidence="2" id="KW-0378">Hydrolase</keyword>
<keyword evidence="2" id="KW-0547">Nucleotide-binding</keyword>
<feature type="transmembrane region" description="Helical" evidence="3">
    <location>
        <begin position="580"/>
        <end position="603"/>
    </location>
</feature>
<keyword evidence="3" id="KW-0812">Transmembrane</keyword>
<dbReference type="Pfam" id="PF00149">
    <property type="entry name" value="Metallophos"/>
    <property type="match status" value="1"/>
</dbReference>
<dbReference type="PRINTS" id="PR01607">
    <property type="entry name" value="APYRASEFAMLY"/>
</dbReference>
<evidence type="ECO:0000259" key="4">
    <source>
        <dbReference type="Pfam" id="PF00149"/>
    </source>
</evidence>
<protein>
    <submittedName>
        <fullName evidence="6">Bifunctional metallophosphatase/5'-nucleotidase</fullName>
    </submittedName>
</protein>
<dbReference type="InterPro" id="IPR008334">
    <property type="entry name" value="5'-Nucleotdase_C"/>
</dbReference>
<evidence type="ECO:0000256" key="2">
    <source>
        <dbReference type="RuleBase" id="RU362119"/>
    </source>
</evidence>
<gene>
    <name evidence="6" type="ORF">ACFPTP_05965</name>
</gene>
<dbReference type="InterPro" id="IPR036907">
    <property type="entry name" value="5'-Nucleotdase_C_sf"/>
</dbReference>
<dbReference type="Pfam" id="PF02872">
    <property type="entry name" value="5_nucleotid_C"/>
    <property type="match status" value="1"/>
</dbReference>